<evidence type="ECO:0000256" key="2">
    <source>
        <dbReference type="ARBA" id="ARBA00007046"/>
    </source>
</evidence>
<dbReference type="PRINTS" id="PR00125">
    <property type="entry name" value="ATPASEDELTA"/>
</dbReference>
<keyword evidence="8" id="KW-0066">ATP synthesis</keyword>
<dbReference type="EMBL" id="KV454212">
    <property type="protein sequence ID" value="ODQ58193.1"/>
    <property type="molecule type" value="Genomic_DNA"/>
</dbReference>
<evidence type="ECO:0000256" key="4">
    <source>
        <dbReference type="ARBA" id="ARBA00022448"/>
    </source>
</evidence>
<keyword evidence="7" id="KW-0472">Membrane</keyword>
<keyword evidence="4" id="KW-0813">Transport</keyword>
<evidence type="ECO:0000256" key="6">
    <source>
        <dbReference type="ARBA" id="ARBA00023065"/>
    </source>
</evidence>
<dbReference type="InterPro" id="IPR026015">
    <property type="entry name" value="ATP_synth_OSCP/delta_N_sf"/>
</dbReference>
<dbReference type="AlphaFoldDB" id="A0A1E3NYJ5"/>
<comment type="similarity">
    <text evidence="2">Belongs to the ATPase delta chain family.</text>
</comment>
<dbReference type="PROSITE" id="PS00389">
    <property type="entry name" value="ATPASE_DELTA"/>
    <property type="match status" value="1"/>
</dbReference>
<dbReference type="GO" id="GO:0046933">
    <property type="term" value="F:proton-transporting ATP synthase activity, rotational mechanism"/>
    <property type="evidence" value="ECO:0007669"/>
    <property type="project" value="EnsemblFungi"/>
</dbReference>
<dbReference type="GO" id="GO:0045259">
    <property type="term" value="C:proton-transporting ATP synthase complex"/>
    <property type="evidence" value="ECO:0007669"/>
    <property type="project" value="EnsemblFungi"/>
</dbReference>
<dbReference type="Pfam" id="PF00213">
    <property type="entry name" value="OSCP"/>
    <property type="match status" value="1"/>
</dbReference>
<dbReference type="InterPro" id="IPR000711">
    <property type="entry name" value="ATPase_OSCP/dsu"/>
</dbReference>
<name>A0A1E3NYJ5_WICAA</name>
<dbReference type="OrthoDB" id="1262810at2759"/>
<evidence type="ECO:0000313" key="10">
    <source>
        <dbReference type="Proteomes" id="UP000094112"/>
    </source>
</evidence>
<dbReference type="HAMAP" id="MF_01416">
    <property type="entry name" value="ATP_synth_delta_bact"/>
    <property type="match status" value="1"/>
</dbReference>
<evidence type="ECO:0000256" key="3">
    <source>
        <dbReference type="ARBA" id="ARBA00014723"/>
    </source>
</evidence>
<keyword evidence="5" id="KW-0375">Hydrogen ion transport</keyword>
<dbReference type="Proteomes" id="UP000094112">
    <property type="component" value="Unassembled WGS sequence"/>
</dbReference>
<keyword evidence="6" id="KW-0406">Ion transport</keyword>
<dbReference type="InterPro" id="IPR020781">
    <property type="entry name" value="ATPase_OSCP/d_CS"/>
</dbReference>
<dbReference type="PANTHER" id="PTHR11910">
    <property type="entry name" value="ATP SYNTHASE DELTA CHAIN"/>
    <property type="match status" value="1"/>
</dbReference>
<organism evidence="9 10">
    <name type="scientific">Wickerhamomyces anomalus (strain ATCC 58044 / CBS 1984 / NCYC 433 / NRRL Y-366-8)</name>
    <name type="common">Yeast</name>
    <name type="synonym">Hansenula anomala</name>
    <dbReference type="NCBI Taxonomy" id="683960"/>
    <lineage>
        <taxon>Eukaryota</taxon>
        <taxon>Fungi</taxon>
        <taxon>Dikarya</taxon>
        <taxon>Ascomycota</taxon>
        <taxon>Saccharomycotina</taxon>
        <taxon>Saccharomycetes</taxon>
        <taxon>Phaffomycetales</taxon>
        <taxon>Wickerhamomycetaceae</taxon>
        <taxon>Wickerhamomyces</taxon>
    </lineage>
</organism>
<accession>A0A1E3NYJ5</accession>
<keyword evidence="10" id="KW-1185">Reference proteome</keyword>
<reference evidence="9 10" key="1">
    <citation type="journal article" date="2016" name="Proc. Natl. Acad. Sci. U.S.A.">
        <title>Comparative genomics of biotechnologically important yeasts.</title>
        <authorList>
            <person name="Riley R."/>
            <person name="Haridas S."/>
            <person name="Wolfe K.H."/>
            <person name="Lopes M.R."/>
            <person name="Hittinger C.T."/>
            <person name="Goeker M."/>
            <person name="Salamov A.A."/>
            <person name="Wisecaver J.H."/>
            <person name="Long T.M."/>
            <person name="Calvey C.H."/>
            <person name="Aerts A.L."/>
            <person name="Barry K.W."/>
            <person name="Choi C."/>
            <person name="Clum A."/>
            <person name="Coughlan A.Y."/>
            <person name="Deshpande S."/>
            <person name="Douglass A.P."/>
            <person name="Hanson S.J."/>
            <person name="Klenk H.-P."/>
            <person name="LaButti K.M."/>
            <person name="Lapidus A."/>
            <person name="Lindquist E.A."/>
            <person name="Lipzen A.M."/>
            <person name="Meier-Kolthoff J.P."/>
            <person name="Ohm R.A."/>
            <person name="Otillar R.P."/>
            <person name="Pangilinan J.L."/>
            <person name="Peng Y."/>
            <person name="Rokas A."/>
            <person name="Rosa C.A."/>
            <person name="Scheuner C."/>
            <person name="Sibirny A.A."/>
            <person name="Slot J.C."/>
            <person name="Stielow J.B."/>
            <person name="Sun H."/>
            <person name="Kurtzman C.P."/>
            <person name="Blackwell M."/>
            <person name="Grigoriev I.V."/>
            <person name="Jeffries T.W."/>
        </authorList>
    </citation>
    <scope>NUCLEOTIDE SEQUENCE [LARGE SCALE GENOMIC DNA]</scope>
    <source>
        <strain evidence="10">ATCC 58044 / CBS 1984 / NCYC 433 / NRRL Y-366-8</strain>
    </source>
</reference>
<protein>
    <recommendedName>
        <fullName evidence="3">ATP synthase subunit 5, mitochondrial</fullName>
    </recommendedName>
</protein>
<dbReference type="RefSeq" id="XP_019037400.1">
    <property type="nucleotide sequence ID" value="XM_019182217.1"/>
</dbReference>
<proteinExistence type="inferred from homology"/>
<comment type="subcellular location">
    <subcellularLocation>
        <location evidence="1">Membrane</location>
    </subcellularLocation>
</comment>
<evidence type="ECO:0000256" key="7">
    <source>
        <dbReference type="ARBA" id="ARBA00023136"/>
    </source>
</evidence>
<gene>
    <name evidence="9" type="ORF">WICANDRAFT_34688</name>
</gene>
<evidence type="ECO:0000256" key="1">
    <source>
        <dbReference type="ARBA" id="ARBA00004370"/>
    </source>
</evidence>
<dbReference type="GeneID" id="30199463"/>
<dbReference type="NCBIfam" id="TIGR01145">
    <property type="entry name" value="ATP_synt_delta"/>
    <property type="match status" value="1"/>
</dbReference>
<evidence type="ECO:0000313" key="9">
    <source>
        <dbReference type="EMBL" id="ODQ58193.1"/>
    </source>
</evidence>
<dbReference type="GO" id="GO:0005743">
    <property type="term" value="C:mitochondrial inner membrane"/>
    <property type="evidence" value="ECO:0007669"/>
    <property type="project" value="EnsemblFungi"/>
</dbReference>
<evidence type="ECO:0000256" key="5">
    <source>
        <dbReference type="ARBA" id="ARBA00022781"/>
    </source>
</evidence>
<dbReference type="STRING" id="683960.A0A1E3NYJ5"/>
<dbReference type="SUPFAM" id="SSF47928">
    <property type="entry name" value="N-terminal domain of the delta subunit of the F1F0-ATP synthase"/>
    <property type="match status" value="1"/>
</dbReference>
<dbReference type="Gene3D" id="1.10.520.20">
    <property type="entry name" value="N-terminal domain of the delta subunit of the F1F0-ATP synthase"/>
    <property type="match status" value="1"/>
</dbReference>
<sequence length="206" mass="21858">MASRIFSRTLATAAASVKPPVQLFGLDGTYATALYTAAAKSTSIESAAKSLDSLKAKISKDSKIGEFLSNPALSSEDRAVVVDTLAKSTPSIDASVSNLLKVLGENNRLNLLEQVFTQFKVLTDAHHGIVEAIVTSSTKLDSKILKKIENSISKSKFVGSGKTLRLTNDVNPDILGGLIVEVGDRTVDLSIASKIARLNQTLKEAI</sequence>
<evidence type="ECO:0000256" key="8">
    <source>
        <dbReference type="ARBA" id="ARBA00023310"/>
    </source>
</evidence>